<evidence type="ECO:0000313" key="1">
    <source>
        <dbReference type="EMBL" id="MDQ8206001.1"/>
    </source>
</evidence>
<organism evidence="1 2">
    <name type="scientific">Thalassobacterium maritimum</name>
    <dbReference type="NCBI Taxonomy" id="3041265"/>
    <lineage>
        <taxon>Bacteria</taxon>
        <taxon>Pseudomonadati</taxon>
        <taxon>Verrucomicrobiota</taxon>
        <taxon>Opitutia</taxon>
        <taxon>Puniceicoccales</taxon>
        <taxon>Coraliomargaritaceae</taxon>
        <taxon>Thalassobacterium</taxon>
    </lineage>
</organism>
<dbReference type="SUPFAM" id="SSF160246">
    <property type="entry name" value="EspE N-terminal domain-like"/>
    <property type="match status" value="1"/>
</dbReference>
<comment type="caution">
    <text evidence="1">The sequence shown here is derived from an EMBL/GenBank/DDBJ whole genome shotgun (WGS) entry which is preliminary data.</text>
</comment>
<evidence type="ECO:0000313" key="2">
    <source>
        <dbReference type="Proteomes" id="UP001225316"/>
    </source>
</evidence>
<accession>A0ABU1APH2</accession>
<name>A0ABU1APH2_9BACT</name>
<sequence length="169" mass="19086">MQQHRALILRSNRFLGSALVDKGLVSSGDLEEANGKFMEAIQAADLKRASILSTLLFDLKKLEESKLLDHLVEEEKLGLIDLNHIELQSLRPMKVDLPLCWASSTVPFDHVEGTYMLASCYYMSAPVVKYWEEALDGRVLWYGTSMSSLSRALERIEEVHEAEDAAEEE</sequence>
<evidence type="ECO:0008006" key="3">
    <source>
        <dbReference type="Google" id="ProtNLM"/>
    </source>
</evidence>
<dbReference type="Proteomes" id="UP001225316">
    <property type="component" value="Unassembled WGS sequence"/>
</dbReference>
<reference evidence="1 2" key="1">
    <citation type="submission" date="2023-04" db="EMBL/GenBank/DDBJ databases">
        <title>A novel bacteria isolated from coastal sediment.</title>
        <authorList>
            <person name="Liu X.-J."/>
            <person name="Du Z.-J."/>
        </authorList>
    </citation>
    <scope>NUCLEOTIDE SEQUENCE [LARGE SCALE GENOMIC DNA]</scope>
    <source>
        <strain evidence="1 2">SDUM461003</strain>
    </source>
</reference>
<dbReference type="EMBL" id="JARXHW010000001">
    <property type="protein sequence ID" value="MDQ8206001.1"/>
    <property type="molecule type" value="Genomic_DNA"/>
</dbReference>
<keyword evidence="2" id="KW-1185">Reference proteome</keyword>
<dbReference type="InterPro" id="IPR037257">
    <property type="entry name" value="T2SS_E_N_sf"/>
</dbReference>
<dbReference type="RefSeq" id="WP_308947979.1">
    <property type="nucleotide sequence ID" value="NZ_JARXHW010000001.1"/>
</dbReference>
<gene>
    <name evidence="1" type="ORF">QEH52_00640</name>
</gene>
<proteinExistence type="predicted"/>
<protein>
    <recommendedName>
        <fullName evidence="3">Type II secretion system protein GspE N-terminal domain-containing protein</fullName>
    </recommendedName>
</protein>